<sequence length="120" mass="13050">MEIETAAKRLAELGHKTRLEIFRYLVRGGHQGVPVGEIQAALGVPGSTLSHHLNRLMSVGLVAQRREGRTLYCTSQYRELDALLAFLKEECCVNGLSANEWPEGETAGAKASAKARATES</sequence>
<gene>
    <name evidence="6" type="ORF">DV711_18280</name>
</gene>
<dbReference type="InterPro" id="IPR036388">
    <property type="entry name" value="WH-like_DNA-bd_sf"/>
</dbReference>
<evidence type="ECO:0000313" key="7">
    <source>
        <dbReference type="Proteomes" id="UP000253769"/>
    </source>
</evidence>
<dbReference type="SUPFAM" id="SSF46785">
    <property type="entry name" value="Winged helix' DNA-binding domain"/>
    <property type="match status" value="1"/>
</dbReference>
<evidence type="ECO:0000256" key="4">
    <source>
        <dbReference type="SAM" id="MobiDB-lite"/>
    </source>
</evidence>
<dbReference type="PANTHER" id="PTHR43132:SF2">
    <property type="entry name" value="ARSENICAL RESISTANCE OPERON REPRESSOR ARSR-RELATED"/>
    <property type="match status" value="1"/>
</dbReference>
<evidence type="ECO:0000256" key="2">
    <source>
        <dbReference type="ARBA" id="ARBA00023125"/>
    </source>
</evidence>
<reference evidence="6 7" key="1">
    <citation type="submission" date="2018-07" db="EMBL/GenBank/DDBJ databases">
        <title>Motiliproteus coralliicola sp. nov., a bacterium isolated from Coral.</title>
        <authorList>
            <person name="Wang G."/>
        </authorList>
    </citation>
    <scope>NUCLEOTIDE SEQUENCE [LARGE SCALE GENOMIC DNA]</scope>
    <source>
        <strain evidence="6 7">C34</strain>
    </source>
</reference>
<dbReference type="InterPro" id="IPR051011">
    <property type="entry name" value="Metal_resp_trans_reg"/>
</dbReference>
<dbReference type="Pfam" id="PF12840">
    <property type="entry name" value="HTH_20"/>
    <property type="match status" value="1"/>
</dbReference>
<dbReference type="PRINTS" id="PR00778">
    <property type="entry name" value="HTHARSR"/>
</dbReference>
<evidence type="ECO:0000256" key="1">
    <source>
        <dbReference type="ARBA" id="ARBA00023015"/>
    </source>
</evidence>
<dbReference type="Proteomes" id="UP000253769">
    <property type="component" value="Unassembled WGS sequence"/>
</dbReference>
<dbReference type="GO" id="GO:0003700">
    <property type="term" value="F:DNA-binding transcription factor activity"/>
    <property type="evidence" value="ECO:0007669"/>
    <property type="project" value="InterPro"/>
</dbReference>
<dbReference type="SMART" id="SM00418">
    <property type="entry name" value="HTH_ARSR"/>
    <property type="match status" value="1"/>
</dbReference>
<protein>
    <submittedName>
        <fullName evidence="6">ArsR family transcriptional regulator</fullName>
    </submittedName>
</protein>
<keyword evidence="3" id="KW-0804">Transcription</keyword>
<evidence type="ECO:0000313" key="6">
    <source>
        <dbReference type="EMBL" id="RDE18071.1"/>
    </source>
</evidence>
<keyword evidence="2" id="KW-0238">DNA-binding</keyword>
<dbReference type="GO" id="GO:0003677">
    <property type="term" value="F:DNA binding"/>
    <property type="evidence" value="ECO:0007669"/>
    <property type="project" value="UniProtKB-KW"/>
</dbReference>
<dbReference type="Gene3D" id="1.10.10.10">
    <property type="entry name" value="Winged helix-like DNA-binding domain superfamily/Winged helix DNA-binding domain"/>
    <property type="match status" value="1"/>
</dbReference>
<dbReference type="PANTHER" id="PTHR43132">
    <property type="entry name" value="ARSENICAL RESISTANCE OPERON REPRESSOR ARSR-RELATED"/>
    <property type="match status" value="1"/>
</dbReference>
<dbReference type="EMBL" id="QQOH01000006">
    <property type="protein sequence ID" value="RDE18071.1"/>
    <property type="molecule type" value="Genomic_DNA"/>
</dbReference>
<dbReference type="InterPro" id="IPR036390">
    <property type="entry name" value="WH_DNA-bd_sf"/>
</dbReference>
<dbReference type="PROSITE" id="PS50987">
    <property type="entry name" value="HTH_ARSR_2"/>
    <property type="match status" value="1"/>
</dbReference>
<evidence type="ECO:0000256" key="3">
    <source>
        <dbReference type="ARBA" id="ARBA00023163"/>
    </source>
</evidence>
<dbReference type="RefSeq" id="WP_114697190.1">
    <property type="nucleotide sequence ID" value="NZ_QQOH01000006.1"/>
</dbReference>
<dbReference type="NCBIfam" id="NF033788">
    <property type="entry name" value="HTH_metalloreg"/>
    <property type="match status" value="1"/>
</dbReference>
<accession>A0A369W9S5</accession>
<keyword evidence="7" id="KW-1185">Reference proteome</keyword>
<evidence type="ECO:0000259" key="5">
    <source>
        <dbReference type="PROSITE" id="PS50987"/>
    </source>
</evidence>
<proteinExistence type="predicted"/>
<dbReference type="InterPro" id="IPR001845">
    <property type="entry name" value="HTH_ArsR_DNA-bd_dom"/>
</dbReference>
<dbReference type="OrthoDB" id="5297460at2"/>
<organism evidence="6 7">
    <name type="scientific">Motiliproteus coralliicola</name>
    <dbReference type="NCBI Taxonomy" id="2283196"/>
    <lineage>
        <taxon>Bacteria</taxon>
        <taxon>Pseudomonadati</taxon>
        <taxon>Pseudomonadota</taxon>
        <taxon>Gammaproteobacteria</taxon>
        <taxon>Oceanospirillales</taxon>
        <taxon>Oceanospirillaceae</taxon>
        <taxon>Motiliproteus</taxon>
    </lineage>
</organism>
<keyword evidence="1" id="KW-0805">Transcription regulation</keyword>
<dbReference type="CDD" id="cd00090">
    <property type="entry name" value="HTH_ARSR"/>
    <property type="match status" value="1"/>
</dbReference>
<feature type="compositionally biased region" description="Low complexity" evidence="4">
    <location>
        <begin position="104"/>
        <end position="120"/>
    </location>
</feature>
<name>A0A369W9S5_9GAMM</name>
<feature type="region of interest" description="Disordered" evidence="4">
    <location>
        <begin position="99"/>
        <end position="120"/>
    </location>
</feature>
<feature type="domain" description="HTH arsR-type" evidence="5">
    <location>
        <begin position="1"/>
        <end position="95"/>
    </location>
</feature>
<dbReference type="AlphaFoldDB" id="A0A369W9S5"/>
<comment type="caution">
    <text evidence="6">The sequence shown here is derived from an EMBL/GenBank/DDBJ whole genome shotgun (WGS) entry which is preliminary data.</text>
</comment>
<dbReference type="InterPro" id="IPR011991">
    <property type="entry name" value="ArsR-like_HTH"/>
</dbReference>